<evidence type="ECO:0000256" key="1">
    <source>
        <dbReference type="SAM" id="Phobius"/>
    </source>
</evidence>
<keyword evidence="1" id="KW-1133">Transmembrane helix</keyword>
<reference evidence="3" key="1">
    <citation type="submission" date="2018-11" db="EMBL/GenBank/DDBJ databases">
        <authorList>
            <consortium name="Pathogen Informatics"/>
        </authorList>
    </citation>
    <scope>NUCLEOTIDE SEQUENCE</scope>
</reference>
<name>A0A448WQ00_9PLAT</name>
<feature type="chain" id="PRO_5019120372" evidence="2">
    <location>
        <begin position="23"/>
        <end position="272"/>
    </location>
</feature>
<gene>
    <name evidence="3" type="ORF">PXEA_LOCUS10691</name>
</gene>
<keyword evidence="2" id="KW-0732">Signal</keyword>
<evidence type="ECO:0000256" key="2">
    <source>
        <dbReference type="SAM" id="SignalP"/>
    </source>
</evidence>
<comment type="caution">
    <text evidence="3">The sequence shown here is derived from an EMBL/GenBank/DDBJ whole genome shotgun (WGS) entry which is preliminary data.</text>
</comment>
<proteinExistence type="predicted"/>
<keyword evidence="1" id="KW-0812">Transmembrane</keyword>
<sequence length="272" mass="30153">MRFDGRVCSLCWVLARVHVCACGRVRGHAHIRVSGIVQVYSHACVRIFGRVCVCDSGGARDPIRARVHGGDPVRIRSCTHGRVRGVFPYMVTFVVVFSHLFMSIIAVIIKFVFVFVVVPAFTFVLVVVAMVVVVLLLMLVLISVVMITGHCLLPSSRRTDDAASDFAFSPRRHAASASCSRLQPTYRLLYSLSIPESTRLDPDNRWKAGALIAASVAPDNGMTTTRTPSHRPAATQLKFGSLSSVSRRTQSQTDTVAGRWVYGIRRDKYRYR</sequence>
<evidence type="ECO:0000313" key="4">
    <source>
        <dbReference type="Proteomes" id="UP000784294"/>
    </source>
</evidence>
<organism evidence="3 4">
    <name type="scientific">Protopolystoma xenopodis</name>
    <dbReference type="NCBI Taxonomy" id="117903"/>
    <lineage>
        <taxon>Eukaryota</taxon>
        <taxon>Metazoa</taxon>
        <taxon>Spiralia</taxon>
        <taxon>Lophotrochozoa</taxon>
        <taxon>Platyhelminthes</taxon>
        <taxon>Monogenea</taxon>
        <taxon>Polyopisthocotylea</taxon>
        <taxon>Polystomatidea</taxon>
        <taxon>Polystomatidae</taxon>
        <taxon>Protopolystoma</taxon>
    </lineage>
</organism>
<feature type="transmembrane region" description="Helical" evidence="1">
    <location>
        <begin position="86"/>
        <end position="117"/>
    </location>
</feature>
<dbReference type="AlphaFoldDB" id="A0A448WQ00"/>
<evidence type="ECO:0000313" key="3">
    <source>
        <dbReference type="EMBL" id="VEL17251.1"/>
    </source>
</evidence>
<keyword evidence="1" id="KW-0472">Membrane</keyword>
<keyword evidence="4" id="KW-1185">Reference proteome</keyword>
<feature type="signal peptide" evidence="2">
    <location>
        <begin position="1"/>
        <end position="22"/>
    </location>
</feature>
<protein>
    <submittedName>
        <fullName evidence="3">Uncharacterized protein</fullName>
    </submittedName>
</protein>
<dbReference type="Proteomes" id="UP000784294">
    <property type="component" value="Unassembled WGS sequence"/>
</dbReference>
<dbReference type="EMBL" id="CAAALY010031770">
    <property type="protein sequence ID" value="VEL17251.1"/>
    <property type="molecule type" value="Genomic_DNA"/>
</dbReference>
<accession>A0A448WQ00</accession>
<feature type="transmembrane region" description="Helical" evidence="1">
    <location>
        <begin position="123"/>
        <end position="148"/>
    </location>
</feature>